<dbReference type="Gene3D" id="1.20.140.10">
    <property type="entry name" value="Butyryl-CoA Dehydrogenase, subunit A, domain 3"/>
    <property type="match status" value="1"/>
</dbReference>
<keyword evidence="4" id="KW-1185">Reference proteome</keyword>
<dbReference type="AlphaFoldDB" id="A0A7D7LR45"/>
<evidence type="ECO:0000313" key="3">
    <source>
        <dbReference type="EMBL" id="QMT01305.1"/>
    </source>
</evidence>
<sequence length="326" mass="35437">MKRDWPAESLNYRDTVAAALRRRGGFDLARQAESEPDIRHSTVRPLLDGLGLPALDPWGGDEESAAVALAVCEAGRVVLPWPVVEQLAVPQAAREQIAAIHVTDGVRNRLSHADLFDSVVMCPGGEESWATTIGRLNPAPLDPFAVEVSVAQPRHLDRLPDAVAMHTVLTAFWVHGALSTALQQATLHARDRHQFGSPIGRFGEIRWRLADMVVALDGLAELARHTWWVVRKGRSSTVDLLALRVHMLEASEGILSHAHQVLGAMGLCEEHNLTVVDRHLQPVLRRPGGLLRTTAKLADAVATEGFDAPFPVLPWRSAESAPAAAV</sequence>
<name>A0A7D7LR45_9ACTN</name>
<organism evidence="3 4">
    <name type="scientific">Gordonia jinghuaiqii</name>
    <dbReference type="NCBI Taxonomy" id="2758710"/>
    <lineage>
        <taxon>Bacteria</taxon>
        <taxon>Bacillati</taxon>
        <taxon>Actinomycetota</taxon>
        <taxon>Actinomycetes</taxon>
        <taxon>Mycobacteriales</taxon>
        <taxon>Gordoniaceae</taxon>
        <taxon>Gordonia</taxon>
    </lineage>
</organism>
<evidence type="ECO:0000259" key="2">
    <source>
        <dbReference type="Pfam" id="PF00441"/>
    </source>
</evidence>
<dbReference type="InterPro" id="IPR009075">
    <property type="entry name" value="AcylCo_DH/oxidase_C"/>
</dbReference>
<reference evidence="4" key="1">
    <citation type="submission" date="2020-07" db="EMBL/GenBank/DDBJ databases">
        <title>novel species isolated from the respiratory tract of Marmot.</title>
        <authorList>
            <person name="Zhang G."/>
        </authorList>
    </citation>
    <scope>NUCLEOTIDE SEQUENCE [LARGE SCALE GENOMIC DNA]</scope>
    <source>
        <strain evidence="4">686</strain>
    </source>
</reference>
<dbReference type="EMBL" id="CP059491">
    <property type="protein sequence ID" value="QMT01305.1"/>
    <property type="molecule type" value="Genomic_DNA"/>
</dbReference>
<dbReference type="RefSeq" id="WP_219850080.1">
    <property type="nucleotide sequence ID" value="NZ_CP059491.1"/>
</dbReference>
<dbReference type="GO" id="GO:0016627">
    <property type="term" value="F:oxidoreductase activity, acting on the CH-CH group of donors"/>
    <property type="evidence" value="ECO:0007669"/>
    <property type="project" value="InterPro"/>
</dbReference>
<proteinExistence type="predicted"/>
<dbReference type="Pfam" id="PF00441">
    <property type="entry name" value="Acyl-CoA_dh_1"/>
    <property type="match status" value="1"/>
</dbReference>
<dbReference type="InterPro" id="IPR036250">
    <property type="entry name" value="AcylCo_DH-like_C"/>
</dbReference>
<accession>A0A7D7LR45</accession>
<dbReference type="Proteomes" id="UP000515663">
    <property type="component" value="Chromosome"/>
</dbReference>
<protein>
    <submittedName>
        <fullName evidence="3">Acyl-CoA/acyl-ACP dehydrogenase</fullName>
    </submittedName>
</protein>
<evidence type="ECO:0000313" key="4">
    <source>
        <dbReference type="Proteomes" id="UP000515663"/>
    </source>
</evidence>
<gene>
    <name evidence="3" type="ORF">H1R19_21145</name>
</gene>
<keyword evidence="1" id="KW-0285">Flavoprotein</keyword>
<feature type="domain" description="Acyl-CoA dehydrogenase/oxidase C-terminal" evidence="2">
    <location>
        <begin position="170"/>
        <end position="273"/>
    </location>
</feature>
<evidence type="ECO:0000256" key="1">
    <source>
        <dbReference type="ARBA" id="ARBA00022630"/>
    </source>
</evidence>
<dbReference type="SUPFAM" id="SSF47203">
    <property type="entry name" value="Acyl-CoA dehydrogenase C-terminal domain-like"/>
    <property type="match status" value="1"/>
</dbReference>
<dbReference type="KEGG" id="gji:H1R19_21145"/>